<protein>
    <submittedName>
        <fullName evidence="2">Uncharacterized protein</fullName>
    </submittedName>
</protein>
<sequence>MNAHPSHALDFGQQHSVDPSRRGPSSTAPSTRRAFLEHGHKPAVTSSASRTNHRYSPEPPATEELRRMRQGKSMPHLPLEQESDERTRTSKCTNKALRRSTQYPPRPMLPQIASRGSLPPIPRQLASPCTPATTKRSPESSQAVRASQLSTPPTSPSLVMQATQASRSSSRTNSTTSIGHSAESSLTSFSSHHTDTSDDISDHPYTVKLSKPPNPSDSLPARIDLISNSPPPPRPPRRKIPSPLIVRSDTSRTPADVKAIRRATLAVPSLTPPQSPIPWAAPDYSPTVRRRERHPVVLNPWHTPPGTPNAKFSGSVAPASPFQIVDHPVQRQLLNSPTSKRMEGSGQSSHCMVPVPDLPFSLAAHKLPRSRPACKPVNGRTFSEGGDWSPYLHTAAGPRASETSRRGKLRTQSEGATGFF</sequence>
<feature type="region of interest" description="Disordered" evidence="1">
    <location>
        <begin position="385"/>
        <end position="420"/>
    </location>
</feature>
<dbReference type="EMBL" id="ML170156">
    <property type="protein sequence ID" value="TDL29724.1"/>
    <property type="molecule type" value="Genomic_DNA"/>
</dbReference>
<feature type="region of interest" description="Disordered" evidence="1">
    <location>
        <begin position="1"/>
        <end position="255"/>
    </location>
</feature>
<gene>
    <name evidence="2" type="ORF">BD410DRAFT_37967</name>
</gene>
<feature type="compositionally biased region" description="Polar residues" evidence="1">
    <location>
        <begin position="410"/>
        <end position="420"/>
    </location>
</feature>
<evidence type="ECO:0000313" key="2">
    <source>
        <dbReference type="EMBL" id="TDL29724.1"/>
    </source>
</evidence>
<organism evidence="2 3">
    <name type="scientific">Rickenella mellea</name>
    <dbReference type="NCBI Taxonomy" id="50990"/>
    <lineage>
        <taxon>Eukaryota</taxon>
        <taxon>Fungi</taxon>
        <taxon>Dikarya</taxon>
        <taxon>Basidiomycota</taxon>
        <taxon>Agaricomycotina</taxon>
        <taxon>Agaricomycetes</taxon>
        <taxon>Hymenochaetales</taxon>
        <taxon>Rickenellaceae</taxon>
        <taxon>Rickenella</taxon>
    </lineage>
</organism>
<evidence type="ECO:0000256" key="1">
    <source>
        <dbReference type="SAM" id="MobiDB-lite"/>
    </source>
</evidence>
<feature type="compositionally biased region" description="Low complexity" evidence="1">
    <location>
        <begin position="149"/>
        <end position="191"/>
    </location>
</feature>
<feature type="compositionally biased region" description="Basic and acidic residues" evidence="1">
    <location>
        <begin position="192"/>
        <end position="202"/>
    </location>
</feature>
<proteinExistence type="predicted"/>
<dbReference type="Proteomes" id="UP000294933">
    <property type="component" value="Unassembled WGS sequence"/>
</dbReference>
<dbReference type="AlphaFoldDB" id="A0A4R5XF03"/>
<feature type="compositionally biased region" description="Polar residues" evidence="1">
    <location>
        <begin position="130"/>
        <end position="148"/>
    </location>
</feature>
<feature type="compositionally biased region" description="Polar residues" evidence="1">
    <location>
        <begin position="13"/>
        <end position="30"/>
    </location>
</feature>
<reference evidence="2 3" key="1">
    <citation type="submission" date="2018-06" db="EMBL/GenBank/DDBJ databases">
        <title>A transcriptomic atlas of mushroom development highlights an independent origin of complex multicellularity.</title>
        <authorList>
            <consortium name="DOE Joint Genome Institute"/>
            <person name="Krizsan K."/>
            <person name="Almasi E."/>
            <person name="Merenyi Z."/>
            <person name="Sahu N."/>
            <person name="Viragh M."/>
            <person name="Koszo T."/>
            <person name="Mondo S."/>
            <person name="Kiss B."/>
            <person name="Balint B."/>
            <person name="Kues U."/>
            <person name="Barry K."/>
            <person name="Hegedus J.C."/>
            <person name="Henrissat B."/>
            <person name="Johnson J."/>
            <person name="Lipzen A."/>
            <person name="Ohm R."/>
            <person name="Nagy I."/>
            <person name="Pangilinan J."/>
            <person name="Yan J."/>
            <person name="Xiong Y."/>
            <person name="Grigoriev I.V."/>
            <person name="Hibbett D.S."/>
            <person name="Nagy L.G."/>
        </authorList>
    </citation>
    <scope>NUCLEOTIDE SEQUENCE [LARGE SCALE GENOMIC DNA]</scope>
    <source>
        <strain evidence="2 3">SZMC22713</strain>
    </source>
</reference>
<name>A0A4R5XF03_9AGAM</name>
<keyword evidence="3" id="KW-1185">Reference proteome</keyword>
<evidence type="ECO:0000313" key="3">
    <source>
        <dbReference type="Proteomes" id="UP000294933"/>
    </source>
</evidence>
<accession>A0A4R5XF03</accession>
<dbReference type="VEuPathDB" id="FungiDB:BD410DRAFT_37967"/>